<evidence type="ECO:0000256" key="1">
    <source>
        <dbReference type="SAM" id="Phobius"/>
    </source>
</evidence>
<gene>
    <name evidence="2" type="primary">ycaM_5</name>
    <name evidence="2" type="ORF">NCTC8985_02024</name>
</gene>
<protein>
    <submittedName>
        <fullName evidence="2">Putative amino acid permease</fullName>
    </submittedName>
</protein>
<feature type="transmembrane region" description="Helical" evidence="1">
    <location>
        <begin position="26"/>
        <end position="46"/>
    </location>
</feature>
<sequence>MLLRNAGSYAETRCSRVNEFKQSVNLLFHTLLFCFFYLTCFISKFIRLKIKCAAGYNFAFRYFRTSYLPRIIPRFTDAPLILAKDLSMAGNVQEKQLRWYNIALMSLSLSGVLATLLITMQPGAGGCFFMGVYLCTLFHTLCANCCQLGSTFKDGKGGVSTWIKHTMGPGLAYLAA</sequence>
<accession>A0A376TJU4</accession>
<proteinExistence type="predicted"/>
<reference evidence="2 3" key="1">
    <citation type="submission" date="2018-06" db="EMBL/GenBank/DDBJ databases">
        <authorList>
            <consortium name="Pathogen Informatics"/>
            <person name="Doyle S."/>
        </authorList>
    </citation>
    <scope>NUCLEOTIDE SEQUENCE [LARGE SCALE GENOMIC DNA]</scope>
    <source>
        <strain evidence="2 3">NCTC8985</strain>
    </source>
</reference>
<feature type="transmembrane region" description="Helical" evidence="1">
    <location>
        <begin position="123"/>
        <end position="146"/>
    </location>
</feature>
<evidence type="ECO:0000313" key="2">
    <source>
        <dbReference type="EMBL" id="STI76759.1"/>
    </source>
</evidence>
<dbReference type="EMBL" id="UGCO01000001">
    <property type="protein sequence ID" value="STI76759.1"/>
    <property type="molecule type" value="Genomic_DNA"/>
</dbReference>
<keyword evidence="1" id="KW-0472">Membrane</keyword>
<keyword evidence="1" id="KW-0812">Transmembrane</keyword>
<organism evidence="2 3">
    <name type="scientific">Escherichia coli</name>
    <dbReference type="NCBI Taxonomy" id="562"/>
    <lineage>
        <taxon>Bacteria</taxon>
        <taxon>Pseudomonadati</taxon>
        <taxon>Pseudomonadota</taxon>
        <taxon>Gammaproteobacteria</taxon>
        <taxon>Enterobacterales</taxon>
        <taxon>Enterobacteriaceae</taxon>
        <taxon>Escherichia</taxon>
    </lineage>
</organism>
<dbReference type="Proteomes" id="UP000254405">
    <property type="component" value="Unassembled WGS sequence"/>
</dbReference>
<evidence type="ECO:0000313" key="3">
    <source>
        <dbReference type="Proteomes" id="UP000254405"/>
    </source>
</evidence>
<name>A0A376TJU4_ECOLX</name>
<keyword evidence="1" id="KW-1133">Transmembrane helix</keyword>
<dbReference type="AlphaFoldDB" id="A0A376TJU4"/>
<feature type="transmembrane region" description="Helical" evidence="1">
    <location>
        <begin position="97"/>
        <end position="117"/>
    </location>
</feature>